<dbReference type="KEGG" id="rno:25011"/>
<evidence type="ECO:0000256" key="8">
    <source>
        <dbReference type="ARBA" id="ARBA00022848"/>
    </source>
</evidence>
<dbReference type="GO" id="GO:0016705">
    <property type="term" value="F:oxidoreductase activity, acting on paired donors, with incorporation or reduction of molecular oxygen"/>
    <property type="evidence" value="ECO:0007669"/>
    <property type="project" value="InterPro"/>
</dbReference>
<proteinExistence type="inferred from homology"/>
<evidence type="ECO:0000256" key="3">
    <source>
        <dbReference type="ARBA" id="ARBA00004406"/>
    </source>
</evidence>
<keyword evidence="15" id="KW-0732">Signal</keyword>
<dbReference type="Gene3D" id="1.10.630.10">
    <property type="entry name" value="Cytochrome P450"/>
    <property type="match status" value="1"/>
</dbReference>
<evidence type="ECO:0000256" key="10">
    <source>
        <dbReference type="ARBA" id="ARBA00023004"/>
    </source>
</evidence>
<dbReference type="PRINTS" id="PR00385">
    <property type="entry name" value="P450"/>
</dbReference>
<dbReference type="EMBL" id="M33549">
    <property type="protein sequence ID" value="AAA41784.1"/>
    <property type="status" value="JOINED"/>
    <property type="molecule type" value="Genomic_DNA"/>
</dbReference>
<keyword evidence="12" id="KW-0472">Membrane</keyword>
<evidence type="ECO:0000256" key="9">
    <source>
        <dbReference type="ARBA" id="ARBA00023002"/>
    </source>
</evidence>
<dbReference type="EMBL" id="CH473986">
    <property type="protein sequence ID" value="EDL94176.1"/>
    <property type="molecule type" value="Genomic_DNA"/>
</dbReference>
<feature type="signal peptide" evidence="15">
    <location>
        <begin position="1"/>
        <end position="27"/>
    </location>
</feature>
<dbReference type="GO" id="GO:0005789">
    <property type="term" value="C:endoplasmic reticulum membrane"/>
    <property type="evidence" value="ECO:0007669"/>
    <property type="project" value="UniProtKB-SubCell"/>
</dbReference>
<dbReference type="RGD" id="2470">
    <property type="gene designation" value="Cyp2c12"/>
</dbReference>
<dbReference type="PRINTS" id="PR00463">
    <property type="entry name" value="EP450I"/>
</dbReference>
<dbReference type="AlphaFoldDB" id="A0A9K3Y6X0"/>
<keyword evidence="9 14" id="KW-0560">Oxidoreductase</keyword>
<dbReference type="PROSITE" id="PS00086">
    <property type="entry name" value="CYTOCHROME_P450"/>
    <property type="match status" value="1"/>
</dbReference>
<feature type="chain" id="PRO_5044699383" evidence="15">
    <location>
        <begin position="28"/>
        <end position="490"/>
    </location>
</feature>
<dbReference type="RefSeq" id="NP_113760.2">
    <property type="nucleotide sequence ID" value="NM_031572.2"/>
</dbReference>
<dbReference type="HOGENOM" id="CLU_001570_22_3_1"/>
<keyword evidence="5 13" id="KW-0349">Heme</keyword>
<evidence type="ECO:0000256" key="7">
    <source>
        <dbReference type="ARBA" id="ARBA00022824"/>
    </source>
</evidence>
<comment type="subcellular location">
    <subcellularLocation>
        <location evidence="3">Endoplasmic reticulum membrane</location>
        <topology evidence="3">Peripheral membrane protein</topology>
    </subcellularLocation>
    <subcellularLocation>
        <location evidence="2">Microsome membrane</location>
        <topology evidence="2">Peripheral membrane protein</topology>
    </subcellularLocation>
</comment>
<dbReference type="InterPro" id="IPR001128">
    <property type="entry name" value="Cyt_P450"/>
</dbReference>
<dbReference type="GO" id="GO:0004497">
    <property type="term" value="F:monooxygenase activity"/>
    <property type="evidence" value="ECO:0007669"/>
    <property type="project" value="UniProtKB-KW"/>
</dbReference>
<protein>
    <submittedName>
        <fullName evidence="17">Cytochrome P450, family 2, subfamily c, polypeptide 40</fullName>
    </submittedName>
</protein>
<feature type="binding site" description="axial binding residue" evidence="13">
    <location>
        <position position="435"/>
    </location>
    <ligand>
        <name>heme</name>
        <dbReference type="ChEBI" id="CHEBI:30413"/>
    </ligand>
    <ligandPart>
        <name>Fe</name>
        <dbReference type="ChEBI" id="CHEBI:18248"/>
    </ligandPart>
</feature>
<dbReference type="EMBL" id="M33656">
    <property type="protein sequence ID" value="AAA41784.1"/>
    <property type="status" value="JOINED"/>
    <property type="molecule type" value="Genomic_DNA"/>
</dbReference>
<evidence type="ECO:0000256" key="14">
    <source>
        <dbReference type="RuleBase" id="RU000461"/>
    </source>
</evidence>
<keyword evidence="11 14" id="KW-0503">Monooxygenase</keyword>
<evidence type="ECO:0000313" key="18">
    <source>
        <dbReference type="RGD" id="2470"/>
    </source>
</evidence>
<dbReference type="EMBL" id="M33545">
    <property type="protein sequence ID" value="AAA41784.1"/>
    <property type="status" value="JOINED"/>
    <property type="molecule type" value="Genomic_DNA"/>
</dbReference>
<evidence type="ECO:0000256" key="13">
    <source>
        <dbReference type="PIRSR" id="PIRSR602401-1"/>
    </source>
</evidence>
<dbReference type="Proteomes" id="UP000234681">
    <property type="component" value="Chromosome 1"/>
</dbReference>
<reference evidence="16" key="1">
    <citation type="journal article" date="1990" name="DNA">
        <title>Structural and regulatory analysis of a cytochrome P450 gene (CYP2C12) expressed predominantly in female rat liver.</title>
        <authorList>
            <person name="Zaphiropoulos P.G."/>
            <person name="Westin S."/>
            <person name="Stroem A."/>
            <person name="Mode A."/>
            <person name="Gustafsson J.-A."/>
        </authorList>
    </citation>
    <scope>NUCLEOTIDE SEQUENCE</scope>
</reference>
<dbReference type="GO" id="GO:0020037">
    <property type="term" value="F:heme binding"/>
    <property type="evidence" value="ECO:0007669"/>
    <property type="project" value="InterPro"/>
</dbReference>
<dbReference type="PANTHER" id="PTHR24300">
    <property type="entry name" value="CYTOCHROME P450 508A4-RELATED"/>
    <property type="match status" value="1"/>
</dbReference>
<keyword evidence="6 13" id="KW-0479">Metal-binding</keyword>
<dbReference type="GO" id="GO:0005506">
    <property type="term" value="F:iron ion binding"/>
    <property type="evidence" value="ECO:0007669"/>
    <property type="project" value="InterPro"/>
</dbReference>
<dbReference type="SUPFAM" id="SSF48264">
    <property type="entry name" value="Cytochrome P450"/>
    <property type="match status" value="1"/>
</dbReference>
<reference evidence="17" key="3">
    <citation type="submission" date="2005-07" db="EMBL/GenBank/DDBJ databases">
        <authorList>
            <person name="Mural R.J."/>
            <person name="Li P.W."/>
            <person name="Adams M.D."/>
            <person name="Amanatides P.G."/>
            <person name="Baden-Tillson H."/>
            <person name="Barnstead M."/>
            <person name="Chin S.H."/>
            <person name="Dew I."/>
            <person name="Evans C.A."/>
            <person name="Ferriera S."/>
            <person name="Flanigan M."/>
            <person name="Fosler C."/>
            <person name="Glodek A."/>
            <person name="Gu Z."/>
            <person name="Holt R.A."/>
            <person name="Jennings D."/>
            <person name="Kraft C.L."/>
            <person name="Lu F."/>
            <person name="Nguyen T."/>
            <person name="Nusskern D.R."/>
            <person name="Pfannkoch C.M."/>
            <person name="Sitter C."/>
            <person name="Sutton G.G."/>
            <person name="Venter J.C."/>
            <person name="Wang Z."/>
            <person name="Woodage T."/>
            <person name="Zheng X.H."/>
            <person name="Zhong F."/>
        </authorList>
    </citation>
    <scope>NUCLEOTIDE SEQUENCE</scope>
    <source>
        <strain evidence="17">BN</strain>
    </source>
</reference>
<dbReference type="FunFam" id="1.10.630.10:FF:000299">
    <property type="entry name" value="Cytochrome P450 2C9"/>
    <property type="match status" value="1"/>
</dbReference>
<dbReference type="CTD" id="25011"/>
<dbReference type="CDD" id="cd20665">
    <property type="entry name" value="CYP2C-like"/>
    <property type="match status" value="1"/>
</dbReference>
<dbReference type="InterPro" id="IPR036396">
    <property type="entry name" value="Cyt_P450_sf"/>
</dbReference>
<evidence type="ECO:0000256" key="5">
    <source>
        <dbReference type="ARBA" id="ARBA00022617"/>
    </source>
</evidence>
<dbReference type="EMBL" id="AH002221">
    <property type="protein sequence ID" value="AAA41784.1"/>
    <property type="molecule type" value="Genomic_DNA"/>
</dbReference>
<dbReference type="InterPro" id="IPR002401">
    <property type="entry name" value="Cyt_P450_E_grp-I"/>
</dbReference>
<dbReference type="PANTHER" id="PTHR24300:SF140">
    <property type="entry name" value="CYTOCHROME P450 2C40-RELATED"/>
    <property type="match status" value="1"/>
</dbReference>
<dbReference type="EMBL" id="M33547">
    <property type="protein sequence ID" value="AAA41784.1"/>
    <property type="status" value="JOINED"/>
    <property type="molecule type" value="Genomic_DNA"/>
</dbReference>
<accession>A0A9K3Y6X0</accession>
<evidence type="ECO:0000256" key="15">
    <source>
        <dbReference type="SAM" id="SignalP"/>
    </source>
</evidence>
<keyword evidence="8" id="KW-0492">Microsome</keyword>
<dbReference type="EMBL" id="M33546">
    <property type="protein sequence ID" value="AAA41784.1"/>
    <property type="status" value="JOINED"/>
    <property type="molecule type" value="Genomic_DNA"/>
</dbReference>
<evidence type="ECO:0000256" key="1">
    <source>
        <dbReference type="ARBA" id="ARBA00001971"/>
    </source>
</evidence>
<keyword evidence="7" id="KW-0256">Endoplasmic reticulum</keyword>
<evidence type="ECO:0000256" key="4">
    <source>
        <dbReference type="ARBA" id="ARBA00010617"/>
    </source>
</evidence>
<organism evidence="16">
    <name type="scientific">Rattus norvegicus</name>
    <name type="common">Rat</name>
    <dbReference type="NCBI Taxonomy" id="10116"/>
    <lineage>
        <taxon>Eukaryota</taxon>
        <taxon>Metazoa</taxon>
        <taxon>Chordata</taxon>
        <taxon>Craniata</taxon>
        <taxon>Vertebrata</taxon>
        <taxon>Euteleostomi</taxon>
        <taxon>Mammalia</taxon>
        <taxon>Eutheria</taxon>
        <taxon>Euarchontoglires</taxon>
        <taxon>Glires</taxon>
        <taxon>Rodentia</taxon>
        <taxon>Myomorpha</taxon>
        <taxon>Muroidea</taxon>
        <taxon>Muridae</taxon>
        <taxon>Murinae</taxon>
        <taxon>Rattus</taxon>
    </lineage>
</organism>
<gene>
    <name evidence="18" type="primary">Cyp2c12</name>
    <name evidence="17" type="synonym">Cyp2c40</name>
    <name evidence="17" type="ORF">rCG_57447</name>
</gene>
<reference evidence="17" key="2">
    <citation type="journal article" date="2005" name="Genome Res.">
        <title>Gene and alternative splicing annotation with AIR.</title>
        <authorList>
            <person name="Florea L."/>
            <person name="Di Francesco V."/>
            <person name="Miller J."/>
            <person name="Turner R."/>
            <person name="Yao A."/>
            <person name="Harris M."/>
            <person name="Walenz B."/>
            <person name="Mobarry C."/>
            <person name="Merkulov G.V."/>
            <person name="Charlab R."/>
            <person name="Dew I."/>
            <person name="Deng Z."/>
            <person name="Istrail S."/>
            <person name="Li P."/>
            <person name="Sutton G."/>
        </authorList>
    </citation>
    <scope>NUCLEOTIDE SEQUENCE</scope>
    <source>
        <strain evidence="17">BN</strain>
    </source>
</reference>
<evidence type="ECO:0000313" key="16">
    <source>
        <dbReference type="EMBL" id="AAA41784.1"/>
    </source>
</evidence>
<comment type="cofactor">
    <cofactor evidence="1 13">
        <name>heme</name>
        <dbReference type="ChEBI" id="CHEBI:30413"/>
    </cofactor>
</comment>
<dbReference type="OMA" id="YPYIGWI"/>
<dbReference type="Pfam" id="PF00067">
    <property type="entry name" value="p450"/>
    <property type="match status" value="1"/>
</dbReference>
<evidence type="ECO:0000313" key="17">
    <source>
        <dbReference type="EMBL" id="EDL94176.1"/>
    </source>
</evidence>
<keyword evidence="10 13" id="KW-0408">Iron</keyword>
<evidence type="ECO:0000256" key="12">
    <source>
        <dbReference type="ARBA" id="ARBA00023136"/>
    </source>
</evidence>
<evidence type="ECO:0000256" key="11">
    <source>
        <dbReference type="ARBA" id="ARBA00023033"/>
    </source>
</evidence>
<sequence>MDPFVVLVLSLSFLLLLYLWRPSPGRGKLPPGPTPLPIFGNFLQIDMKDIRQSISNFSKTYGPVFTLYFGSQPTVVLHGYEAVKEALIDYGEEFSGRGRMPVFEKATKGLGISFSRGNVWRATRHFTVNTLRSLGMGKRTIEIKVQEEAEWLVMELKKTKGSPCDPKFIIGCAPCNVICSIIFQNRFDYKDKDFLSLIENVNEYIKIVSTPAFQVFNAFPILLDYCPGNHKTHSKHFAAIKSYLLKKIKEHEESLDVSNPRDFIDYFLIQRCQENGNQQMNYTQEHLAILVTNLFIGGTETSSLTLRFALLLLMKYPHITDKVQEEIGQVIGRHRSPCMLDRIHMPYTNAMIHEVQRYIDLAPNGLLHEVTCDTKFRDYFIPKGTAVLTSLTSVLHDSKEFPNPEMFDPGHFLDENGNFKKSDYFMPFSAGKRKCVGEGLASMELFLFLTTILQNFKLKSLSDPKDIDINSIRSEFSSIPPTFQLCFIPV</sequence>
<dbReference type="GeneID" id="25011"/>
<dbReference type="SMR" id="A0A9K3Y6X0"/>
<evidence type="ECO:0000256" key="6">
    <source>
        <dbReference type="ARBA" id="ARBA00022723"/>
    </source>
</evidence>
<dbReference type="EMBL" id="M33548">
    <property type="protein sequence ID" value="AAA41784.1"/>
    <property type="status" value="JOINED"/>
    <property type="molecule type" value="Genomic_DNA"/>
</dbReference>
<evidence type="ECO:0000256" key="2">
    <source>
        <dbReference type="ARBA" id="ARBA00004174"/>
    </source>
</evidence>
<comment type="similarity">
    <text evidence="4 14">Belongs to the cytochrome P450 family.</text>
</comment>
<dbReference type="InterPro" id="IPR017972">
    <property type="entry name" value="Cyt_P450_CS"/>
</dbReference>
<name>A0A9K3Y6X0_RAT</name>
<dbReference type="InterPro" id="IPR050182">
    <property type="entry name" value="Cytochrome_P450_fam2"/>
</dbReference>